<dbReference type="InterPro" id="IPR054196">
    <property type="entry name" value="DUF6901"/>
</dbReference>
<evidence type="ECO:0000313" key="2">
    <source>
        <dbReference type="Proteomes" id="UP000319783"/>
    </source>
</evidence>
<accession>A0A533QQ52</accession>
<dbReference type="EMBL" id="SULG01000014">
    <property type="protein sequence ID" value="TLD42730.1"/>
    <property type="molecule type" value="Genomic_DNA"/>
</dbReference>
<organism evidence="1 2">
    <name type="scientific">Candidatus Jettenia ecosi</name>
    <dbReference type="NCBI Taxonomy" id="2494326"/>
    <lineage>
        <taxon>Bacteria</taxon>
        <taxon>Pseudomonadati</taxon>
        <taxon>Planctomycetota</taxon>
        <taxon>Candidatus Brocadiia</taxon>
        <taxon>Candidatus Brocadiales</taxon>
        <taxon>Candidatus Brocadiaceae</taxon>
        <taxon>Candidatus Jettenia</taxon>
    </lineage>
</organism>
<dbReference type="Proteomes" id="UP000319783">
    <property type="component" value="Unassembled WGS sequence"/>
</dbReference>
<reference evidence="1 2" key="1">
    <citation type="submission" date="2019-04" db="EMBL/GenBank/DDBJ databases">
        <title>Genome of a novel bacterium Candidatus Jettenia ecosi reconstructed from metagenome of an anammox bioreactor.</title>
        <authorList>
            <person name="Mardanov A.V."/>
            <person name="Beletsky A.V."/>
            <person name="Ravin N.V."/>
            <person name="Botchkova E.A."/>
            <person name="Litti Y.V."/>
            <person name="Nozhevnikova A.N."/>
        </authorList>
    </citation>
    <scope>NUCLEOTIDE SEQUENCE [LARGE SCALE GENOMIC DNA]</scope>
    <source>
        <strain evidence="1">J2</strain>
    </source>
</reference>
<dbReference type="Pfam" id="PF21842">
    <property type="entry name" value="DUF6901"/>
    <property type="match status" value="1"/>
</dbReference>
<protein>
    <submittedName>
        <fullName evidence="1">Uncharacterized protein</fullName>
    </submittedName>
</protein>
<comment type="caution">
    <text evidence="1">The sequence shown here is derived from an EMBL/GenBank/DDBJ whole genome shotgun (WGS) entry which is preliminary data.</text>
</comment>
<sequence length="228" mass="26161">MNKIIYNLHLESGKDYTFEVDIDRQDCKEMAKNEIHAFWTKLDYNQCSNCPLRVSNCMHCPVALDIEGVAKKFGDVISIEPVDVWVYTKDRSFFKNCSVQEALKSLFGLIMASGRCPILSRLKPLAYFHLPFANQDETVYHLVGSYLIKQHLLYSEGKSNPDWGLKGVEELYKQLETVNSCLMNRLRDASNKDANLNALYLFMTLTSLIALDIDKMLETINFIVREGL</sequence>
<dbReference type="AlphaFoldDB" id="A0A533QQ52"/>
<name>A0A533QQ52_9BACT</name>
<evidence type="ECO:0000313" key="1">
    <source>
        <dbReference type="EMBL" id="TLD42730.1"/>
    </source>
</evidence>
<gene>
    <name evidence="1" type="ORF">JETT_0965</name>
</gene>
<proteinExistence type="predicted"/>